<evidence type="ECO:0000256" key="1">
    <source>
        <dbReference type="ARBA" id="ARBA00001933"/>
    </source>
</evidence>
<feature type="domain" description="Aminotransferase class V" evidence="6">
    <location>
        <begin position="45"/>
        <end position="339"/>
    </location>
</feature>
<dbReference type="RefSeq" id="WP_051314389.1">
    <property type="nucleotide sequence ID" value="NZ_AUBJ02000001.1"/>
</dbReference>
<evidence type="ECO:0000256" key="2">
    <source>
        <dbReference type="ARBA" id="ARBA00022576"/>
    </source>
</evidence>
<protein>
    <submittedName>
        <fullName evidence="7">2-aminoethylphosphonate-pyruvate transaminase</fullName>
    </submittedName>
</protein>
<evidence type="ECO:0000256" key="3">
    <source>
        <dbReference type="ARBA" id="ARBA00022679"/>
    </source>
</evidence>
<keyword evidence="8" id="KW-1185">Reference proteome</keyword>
<evidence type="ECO:0000313" key="8">
    <source>
        <dbReference type="Proteomes" id="UP000791080"/>
    </source>
</evidence>
<dbReference type="InterPro" id="IPR015424">
    <property type="entry name" value="PyrdxlP-dep_Trfase"/>
</dbReference>
<dbReference type="SUPFAM" id="SSF53383">
    <property type="entry name" value="PLP-dependent transferases"/>
    <property type="match status" value="1"/>
</dbReference>
<dbReference type="Pfam" id="PF00266">
    <property type="entry name" value="Aminotran_5"/>
    <property type="match status" value="1"/>
</dbReference>
<dbReference type="EMBL" id="AUBJ02000001">
    <property type="protein sequence ID" value="MCP2330170.1"/>
    <property type="molecule type" value="Genomic_DNA"/>
</dbReference>
<keyword evidence="3" id="KW-0808">Transferase</keyword>
<evidence type="ECO:0000313" key="7">
    <source>
        <dbReference type="EMBL" id="MCP2330170.1"/>
    </source>
</evidence>
<reference evidence="7 8" key="1">
    <citation type="submission" date="2013-07" db="EMBL/GenBank/DDBJ databases">
        <authorList>
            <consortium name="DOE Joint Genome Institute"/>
            <person name="Reeve W."/>
            <person name="Huntemann M."/>
            <person name="Han J."/>
            <person name="Chen A."/>
            <person name="Kyrpides N."/>
            <person name="Mavromatis K."/>
            <person name="Markowitz V."/>
            <person name="Palaniappan K."/>
            <person name="Ivanova N."/>
            <person name="Schaumberg A."/>
            <person name="Pati A."/>
            <person name="Liolios K."/>
            <person name="Nordberg H.P."/>
            <person name="Cantor M.N."/>
            <person name="Hua S.X."/>
            <person name="Woyke T."/>
        </authorList>
    </citation>
    <scope>NUCLEOTIDE SEQUENCE [LARGE SCALE GENOMIC DNA]</scope>
    <source>
        <strain evidence="7 8">DSM 43889</strain>
    </source>
</reference>
<dbReference type="Proteomes" id="UP000791080">
    <property type="component" value="Unassembled WGS sequence"/>
</dbReference>
<dbReference type="InterPro" id="IPR015421">
    <property type="entry name" value="PyrdxlP-dep_Trfase_major"/>
</dbReference>
<feature type="compositionally biased region" description="Low complexity" evidence="5">
    <location>
        <begin position="1"/>
        <end position="17"/>
    </location>
</feature>
<evidence type="ECO:0000259" key="6">
    <source>
        <dbReference type="Pfam" id="PF00266"/>
    </source>
</evidence>
<dbReference type="InterPro" id="IPR015422">
    <property type="entry name" value="PyrdxlP-dep_Trfase_small"/>
</dbReference>
<evidence type="ECO:0000256" key="4">
    <source>
        <dbReference type="ARBA" id="ARBA00022898"/>
    </source>
</evidence>
<organism evidence="7 8">
    <name type="scientific">Actinoalloteichus caeruleus DSM 43889</name>
    <dbReference type="NCBI Taxonomy" id="1120930"/>
    <lineage>
        <taxon>Bacteria</taxon>
        <taxon>Bacillati</taxon>
        <taxon>Actinomycetota</taxon>
        <taxon>Actinomycetes</taxon>
        <taxon>Pseudonocardiales</taxon>
        <taxon>Pseudonocardiaceae</taxon>
        <taxon>Actinoalloteichus</taxon>
        <taxon>Actinoalloteichus cyanogriseus</taxon>
    </lineage>
</organism>
<comment type="caution">
    <text evidence="7">The sequence shown here is derived from an EMBL/GenBank/DDBJ whole genome shotgun (WGS) entry which is preliminary data.</text>
</comment>
<dbReference type="InterPro" id="IPR000192">
    <property type="entry name" value="Aminotrans_V_dom"/>
</dbReference>
<dbReference type="PIRSF" id="PIRSF000524">
    <property type="entry name" value="SPT"/>
    <property type="match status" value="1"/>
</dbReference>
<dbReference type="PANTHER" id="PTHR42778:SF1">
    <property type="entry name" value="2-AMINOETHYLPHOSPHONATE--PYRUVATE TRANSAMINASE"/>
    <property type="match status" value="1"/>
</dbReference>
<comment type="cofactor">
    <cofactor evidence="1">
        <name>pyridoxal 5'-phosphate</name>
        <dbReference type="ChEBI" id="CHEBI:597326"/>
    </cofactor>
</comment>
<dbReference type="Gene3D" id="3.40.640.10">
    <property type="entry name" value="Type I PLP-dependent aspartate aminotransferase-like (Major domain)"/>
    <property type="match status" value="1"/>
</dbReference>
<keyword evidence="2" id="KW-0032">Aminotransferase</keyword>
<evidence type="ECO:0000256" key="5">
    <source>
        <dbReference type="SAM" id="MobiDB-lite"/>
    </source>
</evidence>
<gene>
    <name evidence="7" type="ORF">G443_000440</name>
</gene>
<keyword evidence="4" id="KW-0663">Pyridoxal phosphate</keyword>
<name>A0ABT1JCF7_ACTCY</name>
<dbReference type="PANTHER" id="PTHR42778">
    <property type="entry name" value="2-AMINOETHYLPHOSPHONATE--PYRUVATE TRANSAMINASE"/>
    <property type="match status" value="1"/>
</dbReference>
<sequence>MTVRATETPATAATARTTPPPHQVLLNPGPVNVHDRVRAALAYPDVCHREPEAAELLDAVRAKATAVCGGDERHTSVLLAGSGTAALEAVISSVVPEGGTLLVPHNGHYAERVASIAEAHRIPVRRLEFGWGQPIDLAAVDAALAEDATISHVGLVHHETSTGMLNPLAELGEIVARHDRSLIVDAISTLGAEPLDVVADHVDWCVGTANKCLEGLPGTSFVCAPRSSLDGLSEVRPRTYYLDLRAHHVAQDRDRAPLFTPAVQALYALDVALDLTLEETVAVRSRRYREHADRVRAHLARHGFEPLVPDGHRASSVTVFRLPDGVEYQHLHDRLKADGFVIYGCPPRLGRVCRIATMGQLTTDQISAFLAAFDAALDAPHPTGAATPSTSRA</sequence>
<reference evidence="7 8" key="2">
    <citation type="submission" date="2022-06" db="EMBL/GenBank/DDBJ databases">
        <title>Genomic Encyclopedia of Type Strains, Phase I: the one thousand microbial genomes (KMG-I) project.</title>
        <authorList>
            <person name="Kyrpides N."/>
        </authorList>
    </citation>
    <scope>NUCLEOTIDE SEQUENCE [LARGE SCALE GENOMIC DNA]</scope>
    <source>
        <strain evidence="7 8">DSM 43889</strain>
    </source>
</reference>
<proteinExistence type="predicted"/>
<feature type="region of interest" description="Disordered" evidence="5">
    <location>
        <begin position="1"/>
        <end position="24"/>
    </location>
</feature>
<dbReference type="Gene3D" id="3.90.1150.10">
    <property type="entry name" value="Aspartate Aminotransferase, domain 1"/>
    <property type="match status" value="1"/>
</dbReference>
<accession>A0ABT1JCF7</accession>
<dbReference type="InterPro" id="IPR024169">
    <property type="entry name" value="SP_NH2Trfase/AEP_transaminase"/>
</dbReference>